<dbReference type="OrthoDB" id="5421057at2"/>
<name>A0A151B6L2_9CLOT</name>
<dbReference type="PANTHER" id="PTHR33602">
    <property type="entry name" value="REGULATORY PROTEIN RECX FAMILY PROTEIN"/>
    <property type="match status" value="1"/>
</dbReference>
<comment type="subcellular location">
    <subcellularLocation>
        <location evidence="1 5">Cytoplasm</location>
    </subcellularLocation>
</comment>
<dbReference type="InterPro" id="IPR036388">
    <property type="entry name" value="WH-like_DNA-bd_sf"/>
</dbReference>
<comment type="caution">
    <text evidence="9">The sequence shown here is derived from an EMBL/GenBank/DDBJ whole genome shotgun (WGS) entry which is preliminary data.</text>
</comment>
<evidence type="ECO:0000256" key="5">
    <source>
        <dbReference type="HAMAP-Rule" id="MF_01114"/>
    </source>
</evidence>
<reference evidence="9 10" key="1">
    <citation type="submission" date="2016-02" db="EMBL/GenBank/DDBJ databases">
        <title>Genome sequence of Clostridium tepidiprofundi DSM 19306.</title>
        <authorList>
            <person name="Poehlein A."/>
            <person name="Daniel R."/>
        </authorList>
    </citation>
    <scope>NUCLEOTIDE SEQUENCE [LARGE SCALE GENOMIC DNA]</scope>
    <source>
        <strain evidence="9 10">DSM 19306</strain>
    </source>
</reference>
<comment type="similarity">
    <text evidence="2 5">Belongs to the RecX family.</text>
</comment>
<evidence type="ECO:0000256" key="4">
    <source>
        <dbReference type="ARBA" id="ARBA00022490"/>
    </source>
</evidence>
<dbReference type="PATRIC" id="fig|1121338.3.peg.529"/>
<feature type="domain" description="RecX first three-helical" evidence="8">
    <location>
        <begin position="64"/>
        <end position="103"/>
    </location>
</feature>
<comment type="function">
    <text evidence="5">Modulates RecA activity.</text>
</comment>
<protein>
    <recommendedName>
        <fullName evidence="3 5">Regulatory protein RecX</fullName>
    </recommendedName>
</protein>
<proteinExistence type="inferred from homology"/>
<accession>A0A151B6L2</accession>
<gene>
    <name evidence="5 9" type="primary">recX</name>
    <name evidence="9" type="ORF">CLTEP_05250</name>
</gene>
<dbReference type="PANTHER" id="PTHR33602:SF1">
    <property type="entry name" value="REGULATORY PROTEIN RECX FAMILY PROTEIN"/>
    <property type="match status" value="1"/>
</dbReference>
<dbReference type="GO" id="GO:0006282">
    <property type="term" value="P:regulation of DNA repair"/>
    <property type="evidence" value="ECO:0007669"/>
    <property type="project" value="UniProtKB-UniRule"/>
</dbReference>
<evidence type="ECO:0000256" key="2">
    <source>
        <dbReference type="ARBA" id="ARBA00009695"/>
    </source>
</evidence>
<dbReference type="RefSeq" id="WP_066822152.1">
    <property type="nucleotide sequence ID" value="NZ_LTBA01000002.1"/>
</dbReference>
<evidence type="ECO:0000259" key="6">
    <source>
        <dbReference type="Pfam" id="PF02631"/>
    </source>
</evidence>
<dbReference type="Pfam" id="PF02631">
    <property type="entry name" value="RecX_HTH2"/>
    <property type="match status" value="1"/>
</dbReference>
<dbReference type="HAMAP" id="MF_01114">
    <property type="entry name" value="RecX"/>
    <property type="match status" value="1"/>
</dbReference>
<evidence type="ECO:0000259" key="7">
    <source>
        <dbReference type="Pfam" id="PF21981"/>
    </source>
</evidence>
<keyword evidence="4 5" id="KW-0963">Cytoplasm</keyword>
<dbReference type="NCBIfam" id="NF001058">
    <property type="entry name" value="PRK00117.4-1"/>
    <property type="match status" value="1"/>
</dbReference>
<evidence type="ECO:0000259" key="8">
    <source>
        <dbReference type="Pfam" id="PF21982"/>
    </source>
</evidence>
<evidence type="ECO:0000313" key="9">
    <source>
        <dbReference type="EMBL" id="KYH35581.1"/>
    </source>
</evidence>
<dbReference type="InterPro" id="IPR053926">
    <property type="entry name" value="RecX_HTH_1st"/>
</dbReference>
<dbReference type="Pfam" id="PF21982">
    <property type="entry name" value="RecX_HTH1"/>
    <property type="match status" value="1"/>
</dbReference>
<dbReference type="AlphaFoldDB" id="A0A151B6L2"/>
<evidence type="ECO:0000313" key="10">
    <source>
        <dbReference type="Proteomes" id="UP000075531"/>
    </source>
</evidence>
<organism evidence="9 10">
    <name type="scientific">Clostridium tepidiprofundi DSM 19306</name>
    <dbReference type="NCBI Taxonomy" id="1121338"/>
    <lineage>
        <taxon>Bacteria</taxon>
        <taxon>Bacillati</taxon>
        <taxon>Bacillota</taxon>
        <taxon>Clostridia</taxon>
        <taxon>Eubacteriales</taxon>
        <taxon>Clostridiaceae</taxon>
        <taxon>Clostridium</taxon>
    </lineage>
</organism>
<dbReference type="InterPro" id="IPR053924">
    <property type="entry name" value="RecX_HTH_2nd"/>
</dbReference>
<dbReference type="InterPro" id="IPR053925">
    <property type="entry name" value="RecX_HTH_3rd"/>
</dbReference>
<dbReference type="InterPro" id="IPR003783">
    <property type="entry name" value="Regulatory_RecX"/>
</dbReference>
<keyword evidence="10" id="KW-1185">Reference proteome</keyword>
<sequence length="215" mass="25945">MENNIITKVEIQKKNKDRVNIFVDDEFAFACSAELVYKYSLFKNKHIDFEYISDVINEDNYIKAKNRALRILEKCIKTEKEVKERLIKLGYSDDTAERVLKFLKEYDFINDKKYAKMFIKEKILKEGRNKIRFELLKKGVPEEIIQNEIDLIECEEEKNSAFELAEKRYKVLKKLETNDSKIYKKLFNYLVRRGYEYNDIKNILKDILKEDEELY</sequence>
<feature type="domain" description="RecX second three-helical" evidence="6">
    <location>
        <begin position="110"/>
        <end position="146"/>
    </location>
</feature>
<dbReference type="EMBL" id="LTBA01000002">
    <property type="protein sequence ID" value="KYH35581.1"/>
    <property type="molecule type" value="Genomic_DNA"/>
</dbReference>
<dbReference type="Gene3D" id="1.10.10.10">
    <property type="entry name" value="Winged helix-like DNA-binding domain superfamily/Winged helix DNA-binding domain"/>
    <property type="match status" value="3"/>
</dbReference>
<dbReference type="Proteomes" id="UP000075531">
    <property type="component" value="Unassembled WGS sequence"/>
</dbReference>
<evidence type="ECO:0000256" key="1">
    <source>
        <dbReference type="ARBA" id="ARBA00004496"/>
    </source>
</evidence>
<dbReference type="GO" id="GO:0005737">
    <property type="term" value="C:cytoplasm"/>
    <property type="evidence" value="ECO:0007669"/>
    <property type="project" value="UniProtKB-SubCell"/>
</dbReference>
<dbReference type="Pfam" id="PF21981">
    <property type="entry name" value="RecX_HTH3"/>
    <property type="match status" value="1"/>
</dbReference>
<dbReference type="STRING" id="1121338.CLTEP_05250"/>
<feature type="domain" description="RecX third three-helical" evidence="7">
    <location>
        <begin position="156"/>
        <end position="204"/>
    </location>
</feature>
<evidence type="ECO:0000256" key="3">
    <source>
        <dbReference type="ARBA" id="ARBA00018111"/>
    </source>
</evidence>